<protein>
    <submittedName>
        <fullName evidence="1">Uncharacterized protein</fullName>
    </submittedName>
</protein>
<proteinExistence type="predicted"/>
<evidence type="ECO:0000313" key="1">
    <source>
        <dbReference type="EMBL" id="DAD87736.1"/>
    </source>
</evidence>
<dbReference type="EMBL" id="BK015025">
    <property type="protein sequence ID" value="DAD87736.1"/>
    <property type="molecule type" value="Genomic_DNA"/>
</dbReference>
<organism evidence="1">
    <name type="scientific">Siphoviridae sp. ct8eQ1</name>
    <dbReference type="NCBI Taxonomy" id="2826171"/>
    <lineage>
        <taxon>Viruses</taxon>
        <taxon>Duplodnaviria</taxon>
        <taxon>Heunggongvirae</taxon>
        <taxon>Uroviricota</taxon>
        <taxon>Caudoviricetes</taxon>
    </lineage>
</organism>
<reference evidence="1" key="1">
    <citation type="journal article" date="2021" name="Proc. Natl. Acad. Sci. U.S.A.">
        <title>A Catalog of Tens of Thousands of Viruses from Human Metagenomes Reveals Hidden Associations with Chronic Diseases.</title>
        <authorList>
            <person name="Tisza M.J."/>
            <person name="Buck C.B."/>
        </authorList>
    </citation>
    <scope>NUCLEOTIDE SEQUENCE</scope>
    <source>
        <strain evidence="1">Ct8eQ1</strain>
    </source>
</reference>
<name>A0A8S5MZU0_9CAUD</name>
<accession>A0A8S5MZU0</accession>
<sequence>MNNIKTMVWQIEGAYSFEETLFKNYDRQRRKKEFELLKELSRDLYKTNDIWQDSIRIPVFNSDNEKEFTIQIKNARNYYEVSLLFNDEEDLSEYNEKYRSHKKYVQSLTEVEFIISRFLWNMSKFLGDDELYLRGVTREEHERLRDEVVPAYCAFERGDLEK</sequence>